<name>A0A8H2XCQ2_9AGAM</name>
<dbReference type="InterPro" id="IPR001810">
    <property type="entry name" value="F-box_dom"/>
</dbReference>
<dbReference type="PANTHER" id="PTHR38926">
    <property type="entry name" value="F-BOX DOMAIN CONTAINING PROTEIN, EXPRESSED"/>
    <property type="match status" value="1"/>
</dbReference>
<accession>A0A8H2XCQ2</accession>
<dbReference type="PROSITE" id="PS50181">
    <property type="entry name" value="FBOX"/>
    <property type="match status" value="1"/>
</dbReference>
<dbReference type="InterPro" id="IPR032675">
    <property type="entry name" value="LRR_dom_sf"/>
</dbReference>
<reference evidence="2" key="1">
    <citation type="submission" date="2021-01" db="EMBL/GenBank/DDBJ databases">
        <authorList>
            <person name="Kaushik A."/>
        </authorList>
    </citation>
    <scope>NUCLEOTIDE SEQUENCE</scope>
    <source>
        <strain evidence="2">AG2-2IIIB</strain>
    </source>
</reference>
<dbReference type="InterPro" id="IPR036047">
    <property type="entry name" value="F-box-like_dom_sf"/>
</dbReference>
<protein>
    <recommendedName>
        <fullName evidence="1">F-box domain-containing protein</fullName>
    </recommendedName>
</protein>
<dbReference type="SUPFAM" id="SSF81383">
    <property type="entry name" value="F-box domain"/>
    <property type="match status" value="1"/>
</dbReference>
<evidence type="ECO:0000259" key="1">
    <source>
        <dbReference type="PROSITE" id="PS50181"/>
    </source>
</evidence>
<evidence type="ECO:0000313" key="3">
    <source>
        <dbReference type="Proteomes" id="UP000663843"/>
    </source>
</evidence>
<dbReference type="PANTHER" id="PTHR38926:SF5">
    <property type="entry name" value="F-BOX AND LEUCINE-RICH REPEAT PROTEIN 6"/>
    <property type="match status" value="1"/>
</dbReference>
<proteinExistence type="predicted"/>
<dbReference type="Gene3D" id="3.80.10.10">
    <property type="entry name" value="Ribonuclease Inhibitor"/>
    <property type="match status" value="1"/>
</dbReference>
<feature type="domain" description="F-box" evidence="1">
    <location>
        <begin position="9"/>
        <end position="54"/>
    </location>
</feature>
<dbReference type="SMART" id="SM00256">
    <property type="entry name" value="FBOX"/>
    <property type="match status" value="1"/>
</dbReference>
<evidence type="ECO:0000313" key="2">
    <source>
        <dbReference type="EMBL" id="CAE6418980.1"/>
    </source>
</evidence>
<dbReference type="Gene3D" id="1.20.1280.50">
    <property type="match status" value="1"/>
</dbReference>
<gene>
    <name evidence="2" type="ORF">RDB_LOCUS51728</name>
</gene>
<organism evidence="2 3">
    <name type="scientific">Rhizoctonia solani</name>
    <dbReference type="NCBI Taxonomy" id="456999"/>
    <lineage>
        <taxon>Eukaryota</taxon>
        <taxon>Fungi</taxon>
        <taxon>Dikarya</taxon>
        <taxon>Basidiomycota</taxon>
        <taxon>Agaricomycotina</taxon>
        <taxon>Agaricomycetes</taxon>
        <taxon>Cantharellales</taxon>
        <taxon>Ceratobasidiaceae</taxon>
        <taxon>Rhizoctonia</taxon>
    </lineage>
</organism>
<dbReference type="Pfam" id="PF12937">
    <property type="entry name" value="F-box-like"/>
    <property type="match status" value="1"/>
</dbReference>
<comment type="caution">
    <text evidence="2">The sequence shown here is derived from an EMBL/GenBank/DDBJ whole genome shotgun (WGS) entry which is preliminary data.</text>
</comment>
<sequence>MEHNTINDPTPALALPTEITLHISAYLPYSTLVNISLVCKTWRFGVLPLLFRSITLTSDENIAHFSCTIASDDESTSCHASQCIRSLSITSDSTNKLITESGLAHLATCVPHLVHLVQLHWCITFVPADRTVLKLFQTSFPQLRSVSLLVPDGHQFQNELEESHYAALLGFKNLSEFQLQIPQISPDISTKAFRPLKQLISTCPGLEFLQLYIHSPISHSVLGYTPDDIAIWLGLELPMPSLRRLHLLGSVHIDERDFVSSPDTGTHHFRDFLSQHMHIEELYLDGLAWGASPSAANPEYLAQALPSLKRFSGPDVLCDLLIRSSVSQRLECLSVEKCNFKGGLSFAAHRLPKILSLPALRELVIETKMYYQVLTILEAILPEAPGLESLGLVPVPLACHAMFLGLIGHTPGLRKTSIFNFTSTAIDPVRLSQLAQENSAEHHLYSKMKQACPKLEVAGPWLPSTVPNKRGAGLIFC</sequence>
<dbReference type="EMBL" id="CAJMWT010001762">
    <property type="protein sequence ID" value="CAE6418980.1"/>
    <property type="molecule type" value="Genomic_DNA"/>
</dbReference>
<dbReference type="Proteomes" id="UP000663843">
    <property type="component" value="Unassembled WGS sequence"/>
</dbReference>
<dbReference type="SUPFAM" id="SSF52047">
    <property type="entry name" value="RNI-like"/>
    <property type="match status" value="1"/>
</dbReference>
<dbReference type="AlphaFoldDB" id="A0A8H2XCQ2"/>
<dbReference type="CDD" id="cd09917">
    <property type="entry name" value="F-box_SF"/>
    <property type="match status" value="1"/>
</dbReference>